<dbReference type="Gene3D" id="3.30.460.10">
    <property type="entry name" value="Beta Polymerase, domain 2"/>
    <property type="match status" value="1"/>
</dbReference>
<proteinExistence type="predicted"/>
<dbReference type="SUPFAM" id="SSF81301">
    <property type="entry name" value="Nucleotidyltransferase"/>
    <property type="match status" value="1"/>
</dbReference>
<dbReference type="InterPro" id="IPR043519">
    <property type="entry name" value="NT_sf"/>
</dbReference>
<dbReference type="AlphaFoldDB" id="A0A328UF06"/>
<dbReference type="OrthoDB" id="9799092at2"/>
<accession>A0A328UF06</accession>
<organism evidence="1 2">
    <name type="scientific">Paenibacillus montanisoli</name>
    <dbReference type="NCBI Taxonomy" id="2081970"/>
    <lineage>
        <taxon>Bacteria</taxon>
        <taxon>Bacillati</taxon>
        <taxon>Bacillota</taxon>
        <taxon>Bacilli</taxon>
        <taxon>Bacillales</taxon>
        <taxon>Paenibacillaceae</taxon>
        <taxon>Paenibacillus</taxon>
    </lineage>
</organism>
<sequence length="48" mass="5295">MLLFEHFGSTSVHGLAAKPIVDILVGTQSIVRLTEVHIEALAKLNYDF</sequence>
<evidence type="ECO:0000313" key="2">
    <source>
        <dbReference type="Proteomes" id="UP000249260"/>
    </source>
</evidence>
<dbReference type="EMBL" id="QLUW01000001">
    <property type="protein sequence ID" value="RAP78536.1"/>
    <property type="molecule type" value="Genomic_DNA"/>
</dbReference>
<dbReference type="Pfam" id="PF04229">
    <property type="entry name" value="GrpB"/>
    <property type="match status" value="1"/>
</dbReference>
<protein>
    <recommendedName>
        <fullName evidence="3">GrpB family protein</fullName>
    </recommendedName>
</protein>
<dbReference type="Proteomes" id="UP000249260">
    <property type="component" value="Unassembled WGS sequence"/>
</dbReference>
<gene>
    <name evidence="1" type="ORF">DL346_08985</name>
</gene>
<name>A0A328UF06_9BACL</name>
<dbReference type="InterPro" id="IPR007344">
    <property type="entry name" value="GrpB/CoaE"/>
</dbReference>
<evidence type="ECO:0008006" key="3">
    <source>
        <dbReference type="Google" id="ProtNLM"/>
    </source>
</evidence>
<comment type="caution">
    <text evidence="1">The sequence shown here is derived from an EMBL/GenBank/DDBJ whole genome shotgun (WGS) entry which is preliminary data.</text>
</comment>
<keyword evidence="2" id="KW-1185">Reference proteome</keyword>
<evidence type="ECO:0000313" key="1">
    <source>
        <dbReference type="EMBL" id="RAP78536.1"/>
    </source>
</evidence>
<reference evidence="1 2" key="1">
    <citation type="submission" date="2018-06" db="EMBL/GenBank/DDBJ databases">
        <title>Paenibacillus montanisoli sp. nov., isolated from mountain area soil.</title>
        <authorList>
            <person name="Wu M."/>
        </authorList>
    </citation>
    <scope>NUCLEOTIDE SEQUENCE [LARGE SCALE GENOMIC DNA]</scope>
    <source>
        <strain evidence="1 2">RA17</strain>
    </source>
</reference>